<reference evidence="5" key="1">
    <citation type="journal article" date="2019" name="bioRxiv">
        <title>The Genome of the Zebra Mussel, Dreissena polymorpha: A Resource for Invasive Species Research.</title>
        <authorList>
            <person name="McCartney M.A."/>
            <person name="Auch B."/>
            <person name="Kono T."/>
            <person name="Mallez S."/>
            <person name="Zhang Y."/>
            <person name="Obille A."/>
            <person name="Becker A."/>
            <person name="Abrahante J.E."/>
            <person name="Garbe J."/>
            <person name="Badalamenti J.P."/>
            <person name="Herman A."/>
            <person name="Mangelson H."/>
            <person name="Liachko I."/>
            <person name="Sullivan S."/>
            <person name="Sone E.D."/>
            <person name="Koren S."/>
            <person name="Silverstein K.A.T."/>
            <person name="Beckman K.B."/>
            <person name="Gohl D.M."/>
        </authorList>
    </citation>
    <scope>NUCLEOTIDE SEQUENCE</scope>
    <source>
        <strain evidence="5">Duluth1</strain>
        <tissue evidence="5">Whole animal</tissue>
    </source>
</reference>
<comment type="similarity">
    <text evidence="1 2">Belongs to the reduced folate carrier (RFC) transporter (TC 2.A.48) family.</text>
</comment>
<sequence>MWSWQRLAAVVCTFGFFKDLRPSEAYLSAYLTGPWKNLTEAQVDNEIYPWWTYSYLLWLIPVLLLTDYFRYKPTLVIVGVAYIITWVLLLWAQGVPAMRLMQVTYGLATAGEISYMSYLFSVTPVEYFQKISAFTKAASLMGKFVAYLCGQLLTMFNVLDYFQLNIFSFVSVIIAFLISVILPRALYSELFNPRRFTDDYNENGPDDGSSGTREQHKETHDLVEDPCGGRGFLNQTKSLIIFLAKELKTIYTNKTILIWSIWWAFASCGNFQVGNYIQNLWLILTPKTFNHTKRHLYNGAVEAAGTLLSSGMVLLIGFLPVDWSVPVRSELLMLVVCALNAVILVIMATTSSLWVCYVLYDVFRTTYQIVLTLASAQIARNLQRQRCGFVFGCNTFLALLIETILTAIVVDQAGLDVDVQTQFKVYGGYFGVMAVLFTVYVCANVWKLRQRTCNVQEMEIREQDDS</sequence>
<dbReference type="GO" id="GO:0005886">
    <property type="term" value="C:plasma membrane"/>
    <property type="evidence" value="ECO:0007669"/>
    <property type="project" value="UniProtKB-UniRule"/>
</dbReference>
<feature type="transmembrane region" description="Helical" evidence="4">
    <location>
        <begin position="49"/>
        <end position="68"/>
    </location>
</feature>
<dbReference type="GO" id="GO:0090482">
    <property type="term" value="F:vitamin transmembrane transporter activity"/>
    <property type="evidence" value="ECO:0007669"/>
    <property type="project" value="InterPro"/>
</dbReference>
<evidence type="ECO:0000313" key="5">
    <source>
        <dbReference type="EMBL" id="KAH3721410.1"/>
    </source>
</evidence>
<evidence type="ECO:0000256" key="1">
    <source>
        <dbReference type="ARBA" id="ARBA00005773"/>
    </source>
</evidence>
<protein>
    <recommendedName>
        <fullName evidence="7">Thiamine transporter 1</fullName>
    </recommendedName>
</protein>
<keyword evidence="6" id="KW-1185">Reference proteome</keyword>
<dbReference type="Gene3D" id="1.20.1250.20">
    <property type="entry name" value="MFS general substrate transporter like domains"/>
    <property type="match status" value="1"/>
</dbReference>
<dbReference type="EMBL" id="JAIWYP010000013">
    <property type="protein sequence ID" value="KAH3721410.1"/>
    <property type="molecule type" value="Genomic_DNA"/>
</dbReference>
<feature type="transmembrane region" description="Helical" evidence="4">
    <location>
        <begin position="389"/>
        <end position="410"/>
    </location>
</feature>
<evidence type="ECO:0000256" key="4">
    <source>
        <dbReference type="SAM" id="Phobius"/>
    </source>
</evidence>
<dbReference type="SUPFAM" id="SSF103473">
    <property type="entry name" value="MFS general substrate transporter"/>
    <property type="match status" value="1"/>
</dbReference>
<dbReference type="OrthoDB" id="18814at2759"/>
<dbReference type="PANTHER" id="PTHR10686:SF18">
    <property type="entry name" value="IP11787P-RELATED"/>
    <property type="match status" value="1"/>
</dbReference>
<organism evidence="5 6">
    <name type="scientific">Dreissena polymorpha</name>
    <name type="common">Zebra mussel</name>
    <name type="synonym">Mytilus polymorpha</name>
    <dbReference type="NCBI Taxonomy" id="45954"/>
    <lineage>
        <taxon>Eukaryota</taxon>
        <taxon>Metazoa</taxon>
        <taxon>Spiralia</taxon>
        <taxon>Lophotrochozoa</taxon>
        <taxon>Mollusca</taxon>
        <taxon>Bivalvia</taxon>
        <taxon>Autobranchia</taxon>
        <taxon>Heteroconchia</taxon>
        <taxon>Euheterodonta</taxon>
        <taxon>Imparidentia</taxon>
        <taxon>Neoheterodontei</taxon>
        <taxon>Myida</taxon>
        <taxon>Dreissenoidea</taxon>
        <taxon>Dreissenidae</taxon>
        <taxon>Dreissena</taxon>
    </lineage>
</organism>
<gene>
    <name evidence="5" type="ORF">DPMN_064333</name>
</gene>
<evidence type="ECO:0000256" key="3">
    <source>
        <dbReference type="SAM" id="MobiDB-lite"/>
    </source>
</evidence>
<evidence type="ECO:0008006" key="7">
    <source>
        <dbReference type="Google" id="ProtNLM"/>
    </source>
</evidence>
<proteinExistence type="inferred from homology"/>
<dbReference type="NCBIfam" id="TIGR00806">
    <property type="entry name" value="rfc"/>
    <property type="match status" value="1"/>
</dbReference>
<feature type="transmembrane region" description="Helical" evidence="4">
    <location>
        <begin position="297"/>
        <end position="319"/>
    </location>
</feature>
<feature type="transmembrane region" description="Helical" evidence="4">
    <location>
        <begin position="75"/>
        <end position="93"/>
    </location>
</feature>
<name>A0A9D4CD97_DREPO</name>
<feature type="transmembrane region" description="Helical" evidence="4">
    <location>
        <begin position="331"/>
        <end position="360"/>
    </location>
</feature>
<feature type="transmembrane region" description="Helical" evidence="4">
    <location>
        <begin position="426"/>
        <end position="446"/>
    </location>
</feature>
<dbReference type="AlphaFoldDB" id="A0A9D4CD97"/>
<keyword evidence="2" id="KW-0813">Transport</keyword>
<dbReference type="Pfam" id="PF01770">
    <property type="entry name" value="Folate_carrier"/>
    <property type="match status" value="1"/>
</dbReference>
<dbReference type="PIRSF" id="PIRSF028739">
    <property type="entry name" value="Folate_carrier"/>
    <property type="match status" value="1"/>
</dbReference>
<feature type="transmembrane region" description="Helical" evidence="4">
    <location>
        <begin position="165"/>
        <end position="187"/>
    </location>
</feature>
<feature type="transmembrane region" description="Helical" evidence="4">
    <location>
        <begin position="140"/>
        <end position="159"/>
    </location>
</feature>
<comment type="subcellular location">
    <subcellularLocation>
        <location evidence="2">Membrane</location>
        <topology evidence="2">Multi-pass membrane protein</topology>
    </subcellularLocation>
</comment>
<dbReference type="Proteomes" id="UP000828390">
    <property type="component" value="Unassembled WGS sequence"/>
</dbReference>
<dbReference type="InterPro" id="IPR002666">
    <property type="entry name" value="Folate_carrier"/>
</dbReference>
<evidence type="ECO:0000313" key="6">
    <source>
        <dbReference type="Proteomes" id="UP000828390"/>
    </source>
</evidence>
<comment type="caution">
    <text evidence="5">The sequence shown here is derived from an EMBL/GenBank/DDBJ whole genome shotgun (WGS) entry which is preliminary data.</text>
</comment>
<feature type="region of interest" description="Disordered" evidence="3">
    <location>
        <begin position="199"/>
        <end position="220"/>
    </location>
</feature>
<dbReference type="InterPro" id="IPR036259">
    <property type="entry name" value="MFS_trans_sf"/>
</dbReference>
<evidence type="ECO:0000256" key="2">
    <source>
        <dbReference type="PIRNR" id="PIRNR028739"/>
    </source>
</evidence>
<keyword evidence="4" id="KW-0812">Transmembrane</keyword>
<accession>A0A9D4CD97</accession>
<feature type="transmembrane region" description="Helical" evidence="4">
    <location>
        <begin position="256"/>
        <end position="277"/>
    </location>
</feature>
<reference evidence="5" key="2">
    <citation type="submission" date="2020-11" db="EMBL/GenBank/DDBJ databases">
        <authorList>
            <person name="McCartney M.A."/>
            <person name="Auch B."/>
            <person name="Kono T."/>
            <person name="Mallez S."/>
            <person name="Becker A."/>
            <person name="Gohl D.M."/>
            <person name="Silverstein K.A.T."/>
            <person name="Koren S."/>
            <person name="Bechman K.B."/>
            <person name="Herman A."/>
            <person name="Abrahante J.E."/>
            <person name="Garbe J."/>
        </authorList>
    </citation>
    <scope>NUCLEOTIDE SEQUENCE</scope>
    <source>
        <strain evidence="5">Duluth1</strain>
        <tissue evidence="5">Whole animal</tissue>
    </source>
</reference>
<dbReference type="PANTHER" id="PTHR10686">
    <property type="entry name" value="FOLATE TRANSPORTER"/>
    <property type="match status" value="1"/>
</dbReference>
<keyword evidence="2 4" id="KW-0472">Membrane</keyword>
<keyword evidence="4" id="KW-1133">Transmembrane helix</keyword>